<dbReference type="InterPro" id="IPR007024">
    <property type="entry name" value="BLUF_domain"/>
</dbReference>
<sequence>MSLLQFFFVDLYHLIYQSQALGAFGAPELATLLHRGRAHNQANGISGVLLHTPEGRFLQVLEGPQTAVRHLYYHVILSDARHFHCQVLGEGFCAQRSFAGWTMGCRVARPADLRALLGEAPPDGLGLVHRPYPRFQLLALLEAFVVQDAAETDLAHPLDSRPTRHF</sequence>
<organism evidence="2 3">
    <name type="scientific">Hymenobacter nivis</name>
    <dbReference type="NCBI Taxonomy" id="1850093"/>
    <lineage>
        <taxon>Bacteria</taxon>
        <taxon>Pseudomonadati</taxon>
        <taxon>Bacteroidota</taxon>
        <taxon>Cytophagia</taxon>
        <taxon>Cytophagales</taxon>
        <taxon>Hymenobacteraceae</taxon>
        <taxon>Hymenobacter</taxon>
    </lineage>
</organism>
<evidence type="ECO:0000259" key="1">
    <source>
        <dbReference type="PROSITE" id="PS50925"/>
    </source>
</evidence>
<dbReference type="EMBL" id="CP029145">
    <property type="protein sequence ID" value="AWM31852.1"/>
    <property type="molecule type" value="Genomic_DNA"/>
</dbReference>
<evidence type="ECO:0000313" key="3">
    <source>
        <dbReference type="Proteomes" id="UP000245999"/>
    </source>
</evidence>
<dbReference type="SUPFAM" id="SSF54975">
    <property type="entry name" value="Acylphosphatase/BLUF domain-like"/>
    <property type="match status" value="1"/>
</dbReference>
<dbReference type="InterPro" id="IPR036046">
    <property type="entry name" value="Acylphosphatase-like_dom_sf"/>
</dbReference>
<keyword evidence="3" id="KW-1185">Reference proteome</keyword>
<dbReference type="Gene3D" id="3.30.70.100">
    <property type="match status" value="1"/>
</dbReference>
<gene>
    <name evidence="2" type="ORF">DDQ68_03050</name>
</gene>
<dbReference type="Proteomes" id="UP000245999">
    <property type="component" value="Chromosome"/>
</dbReference>
<protein>
    <recommendedName>
        <fullName evidence="1">BLUF domain-containing protein</fullName>
    </recommendedName>
</protein>
<name>A0A2Z3GIV5_9BACT</name>
<dbReference type="KEGG" id="hnv:DDQ68_03050"/>
<dbReference type="AlphaFoldDB" id="A0A2Z3GIV5"/>
<dbReference type="OrthoDB" id="1122028at2"/>
<proteinExistence type="predicted"/>
<dbReference type="GO" id="GO:0071949">
    <property type="term" value="F:FAD binding"/>
    <property type="evidence" value="ECO:0007669"/>
    <property type="project" value="InterPro"/>
</dbReference>
<reference evidence="3" key="1">
    <citation type="submission" date="2018-04" db="EMBL/GenBank/DDBJ databases">
        <title>Complete genome of Antarctic heterotrophic bacterium Hymenobacter nivis.</title>
        <authorList>
            <person name="Terashima M."/>
        </authorList>
    </citation>
    <scope>NUCLEOTIDE SEQUENCE [LARGE SCALE GENOMIC DNA]</scope>
    <source>
        <strain evidence="3">NBRC 111535</strain>
    </source>
</reference>
<dbReference type="GO" id="GO:0009882">
    <property type="term" value="F:blue light photoreceptor activity"/>
    <property type="evidence" value="ECO:0007669"/>
    <property type="project" value="InterPro"/>
</dbReference>
<dbReference type="Pfam" id="PF04940">
    <property type="entry name" value="BLUF"/>
    <property type="match status" value="1"/>
</dbReference>
<dbReference type="SMART" id="SM01034">
    <property type="entry name" value="BLUF"/>
    <property type="match status" value="1"/>
</dbReference>
<dbReference type="PROSITE" id="PS50925">
    <property type="entry name" value="BLUF"/>
    <property type="match status" value="1"/>
</dbReference>
<evidence type="ECO:0000313" key="2">
    <source>
        <dbReference type="EMBL" id="AWM31852.1"/>
    </source>
</evidence>
<feature type="domain" description="BLUF" evidence="1">
    <location>
        <begin position="11"/>
        <end position="104"/>
    </location>
</feature>
<accession>A0A2Z3GIV5</accession>